<dbReference type="PIRSF" id="PIRSF017205">
    <property type="entry name" value="ERO1"/>
    <property type="match status" value="1"/>
</dbReference>
<evidence type="ECO:0000256" key="11">
    <source>
        <dbReference type="ARBA" id="ARBA00023136"/>
    </source>
</evidence>
<evidence type="ECO:0000313" key="20">
    <source>
        <dbReference type="Proteomes" id="UP000694701"/>
    </source>
</evidence>
<keyword evidence="5" id="KW-0285">Flavoprotein</keyword>
<evidence type="ECO:0000256" key="15">
    <source>
        <dbReference type="PIRSR" id="PIRSR017205-1"/>
    </source>
</evidence>
<evidence type="ECO:0000256" key="12">
    <source>
        <dbReference type="ARBA" id="ARBA00023157"/>
    </source>
</evidence>
<evidence type="ECO:0000256" key="13">
    <source>
        <dbReference type="ARBA" id="ARBA00023180"/>
    </source>
</evidence>
<sequence length="440" mass="50630">MSGNRCSFWEASLFALGLFGLLHSKQLTGVLDDCFCDIESIDVFNNFKIYPQIRKLTERDFFRYYKVNLKRPCPFWPDDGHCSIKDCHVEPCPESKVPVGIKSGNYNKFTQASSSISDVRECEQAHELGAVNNTLSNQSKEAFEDWAHHDDAQDHFCGLDDEMSPDAEYVDLLLNPERYTGYKGPSAWRVWNSIYEENCFKPRSVYRPLNPLAPSRGEGFYTWLEGKGLFTVCANSFLFPAEVWGKSVWGPNLHEFRRRFDPAETKGEGTRRLKNLYFLYLIELRALTKVAPYFERSFINLYTGNSQEDSSTKELLLQVLNETKAFPMHFDESSMFAGHKIESKTLKEEFRLHFKNISRIMDCVGCSKCRLWGTLQTQGLGTALRILFSEKEIKSLPENSPSKGFQLTRQEIVALLNGFARLSTSIKELHNFRTLLKDPR</sequence>
<dbReference type="PANTHER" id="PTHR12613">
    <property type="entry name" value="ERO1-RELATED"/>
    <property type="match status" value="1"/>
</dbReference>
<keyword evidence="12 17" id="KW-1015">Disulfide bond</keyword>
<accession>A0A8C2PTQ2</accession>
<evidence type="ECO:0000256" key="1">
    <source>
        <dbReference type="ARBA" id="ARBA00001974"/>
    </source>
</evidence>
<dbReference type="Pfam" id="PF04137">
    <property type="entry name" value="ERO1"/>
    <property type="match status" value="1"/>
</dbReference>
<organism evidence="19 20">
    <name type="scientific">Cyprinus carpio</name>
    <name type="common">Common carp</name>
    <dbReference type="NCBI Taxonomy" id="7962"/>
    <lineage>
        <taxon>Eukaryota</taxon>
        <taxon>Metazoa</taxon>
        <taxon>Chordata</taxon>
        <taxon>Craniata</taxon>
        <taxon>Vertebrata</taxon>
        <taxon>Euteleostomi</taxon>
        <taxon>Actinopterygii</taxon>
        <taxon>Neopterygii</taxon>
        <taxon>Teleostei</taxon>
        <taxon>Ostariophysi</taxon>
        <taxon>Cypriniformes</taxon>
        <taxon>Cyprinidae</taxon>
        <taxon>Cyprininae</taxon>
        <taxon>Cyprinus</taxon>
    </lineage>
</organism>
<keyword evidence="8 16" id="KW-0274">FAD</keyword>
<name>A0A8C2PTQ2_CYPCA</name>
<comment type="subcellular location">
    <subcellularLocation>
        <location evidence="2">Endoplasmic reticulum membrane</location>
        <topology evidence="2">Peripheral membrane protein</topology>
        <orientation evidence="2">Lumenal side</orientation>
    </subcellularLocation>
</comment>
<protein>
    <submittedName>
        <fullName evidence="19">Endoplasmic reticulum oxidoreductase beta</fullName>
    </submittedName>
</protein>
<keyword evidence="10" id="KW-0560">Oxidoreductase</keyword>
<evidence type="ECO:0000256" key="6">
    <source>
        <dbReference type="ARBA" id="ARBA00022729"/>
    </source>
</evidence>
<feature type="binding site" evidence="16">
    <location>
        <position position="180"/>
    </location>
    <ligand>
        <name>FAD</name>
        <dbReference type="ChEBI" id="CHEBI:57692"/>
    </ligand>
</feature>
<feature type="active site" evidence="15">
    <location>
        <position position="369"/>
    </location>
</feature>
<feature type="signal peptide" evidence="18">
    <location>
        <begin position="1"/>
        <end position="24"/>
    </location>
</feature>
<dbReference type="InterPro" id="IPR007266">
    <property type="entry name" value="Ero1"/>
</dbReference>
<dbReference type="Ensembl" id="ENSCCRT00020090672.1">
    <property type="protein sequence ID" value="ENSCCRP00020082843.1"/>
    <property type="gene ID" value="ENSCCRG00020038229.1"/>
</dbReference>
<evidence type="ECO:0000256" key="14">
    <source>
        <dbReference type="ARBA" id="ARBA00023284"/>
    </source>
</evidence>
<evidence type="ECO:0000256" key="8">
    <source>
        <dbReference type="ARBA" id="ARBA00022827"/>
    </source>
</evidence>
<comment type="cofactor">
    <cofactor evidence="1 16">
        <name>FAD</name>
        <dbReference type="ChEBI" id="CHEBI:57692"/>
    </cofactor>
</comment>
<keyword evidence="9" id="KW-0249">Electron transport</keyword>
<dbReference type="GO" id="GO:0005789">
    <property type="term" value="C:endoplasmic reticulum membrane"/>
    <property type="evidence" value="ECO:0007669"/>
    <property type="project" value="UniProtKB-SubCell"/>
</dbReference>
<evidence type="ECO:0000256" key="16">
    <source>
        <dbReference type="PIRSR" id="PIRSR017205-2"/>
    </source>
</evidence>
<reference evidence="19" key="1">
    <citation type="submission" date="2025-08" db="UniProtKB">
        <authorList>
            <consortium name="Ensembl"/>
        </authorList>
    </citation>
    <scope>IDENTIFICATION</scope>
</reference>
<comment type="similarity">
    <text evidence="3">Belongs to the EROs family.</text>
</comment>
<dbReference type="PANTHER" id="PTHR12613:SF2">
    <property type="entry name" value="ERO1-LIKE PROTEIN BETA"/>
    <property type="match status" value="1"/>
</dbReference>
<proteinExistence type="inferred from homology"/>
<keyword evidence="6 18" id="KW-0732">Signal</keyword>
<evidence type="ECO:0000256" key="17">
    <source>
        <dbReference type="PIRSR" id="PIRSR017205-3"/>
    </source>
</evidence>
<dbReference type="GO" id="GO:0034975">
    <property type="term" value="P:protein folding in endoplasmic reticulum"/>
    <property type="evidence" value="ECO:0007669"/>
    <property type="project" value="InterPro"/>
</dbReference>
<feature type="chain" id="PRO_5034639094" evidence="18">
    <location>
        <begin position="25"/>
        <end position="440"/>
    </location>
</feature>
<keyword evidence="11" id="KW-0472">Membrane</keyword>
<feature type="active site" description="Nucleophile" evidence="15">
    <location>
        <position position="366"/>
    </location>
</feature>
<feature type="disulfide bond" description="Redox-active" evidence="17">
    <location>
        <begin position="82"/>
        <end position="87"/>
    </location>
</feature>
<evidence type="ECO:0000256" key="2">
    <source>
        <dbReference type="ARBA" id="ARBA00004367"/>
    </source>
</evidence>
<feature type="disulfide bond" evidence="17">
    <location>
        <begin position="122"/>
        <end position="157"/>
    </location>
</feature>
<evidence type="ECO:0000256" key="5">
    <source>
        <dbReference type="ARBA" id="ARBA00022630"/>
    </source>
</evidence>
<dbReference type="SUPFAM" id="SSF110019">
    <property type="entry name" value="ERO1-like"/>
    <property type="match status" value="1"/>
</dbReference>
<dbReference type="AlphaFoldDB" id="A0A8C2PTQ2"/>
<dbReference type="GO" id="GO:0015035">
    <property type="term" value="F:protein-disulfide reductase activity"/>
    <property type="evidence" value="ECO:0007669"/>
    <property type="project" value="InterPro"/>
</dbReference>
<keyword evidence="14" id="KW-0676">Redox-active center</keyword>
<dbReference type="GO" id="GO:0071949">
    <property type="term" value="F:FAD binding"/>
    <property type="evidence" value="ECO:0007669"/>
    <property type="project" value="InterPro"/>
</dbReference>
<evidence type="ECO:0000256" key="18">
    <source>
        <dbReference type="SAM" id="SignalP"/>
    </source>
</evidence>
<dbReference type="GO" id="GO:0016972">
    <property type="term" value="F:thiol oxidase activity"/>
    <property type="evidence" value="ECO:0007669"/>
    <property type="project" value="InterPro"/>
</dbReference>
<feature type="binding site" evidence="16">
    <location>
        <position position="259"/>
    </location>
    <ligand>
        <name>FAD</name>
        <dbReference type="ChEBI" id="CHEBI:57692"/>
    </ligand>
</feature>
<evidence type="ECO:0000256" key="9">
    <source>
        <dbReference type="ARBA" id="ARBA00022982"/>
    </source>
</evidence>
<feature type="binding site" evidence="16">
    <location>
        <position position="178"/>
    </location>
    <ligand>
        <name>FAD</name>
        <dbReference type="ChEBI" id="CHEBI:57692"/>
    </ligand>
</feature>
<evidence type="ECO:0000256" key="4">
    <source>
        <dbReference type="ARBA" id="ARBA00022448"/>
    </source>
</evidence>
<keyword evidence="13" id="KW-0325">Glycoprotein</keyword>
<evidence type="ECO:0000313" key="19">
    <source>
        <dbReference type="Ensembl" id="ENSCCRP00020082843.1"/>
    </source>
</evidence>
<keyword evidence="7" id="KW-0256">Endoplasmic reticulum</keyword>
<keyword evidence="4" id="KW-0813">Transport</keyword>
<evidence type="ECO:0000256" key="7">
    <source>
        <dbReference type="ARBA" id="ARBA00022824"/>
    </source>
</evidence>
<feature type="binding site" evidence="16">
    <location>
        <position position="191"/>
    </location>
    <ligand>
        <name>FAD</name>
        <dbReference type="ChEBI" id="CHEBI:57692"/>
    </ligand>
</feature>
<feature type="disulfide bond" description="Redox-active" evidence="17">
    <location>
        <begin position="366"/>
        <end position="369"/>
    </location>
</feature>
<evidence type="ECO:0000256" key="10">
    <source>
        <dbReference type="ARBA" id="ARBA00023002"/>
    </source>
</evidence>
<evidence type="ECO:0000256" key="3">
    <source>
        <dbReference type="ARBA" id="ARBA00008277"/>
    </source>
</evidence>
<dbReference type="InterPro" id="IPR037192">
    <property type="entry name" value="ERO1-like_sf"/>
</dbReference>
<dbReference type="Proteomes" id="UP000694701">
    <property type="component" value="Unplaced"/>
</dbReference>